<evidence type="ECO:0000256" key="4">
    <source>
        <dbReference type="ARBA" id="ARBA00022729"/>
    </source>
</evidence>
<evidence type="ECO:0000256" key="2">
    <source>
        <dbReference type="ARBA" id="ARBA00007734"/>
    </source>
</evidence>
<keyword evidence="10" id="KW-1133">Transmembrane helix</keyword>
<comment type="similarity">
    <text evidence="2">Belongs to the transglycosylase Slt family.</text>
</comment>
<dbReference type="EMBL" id="CVMG01000003">
    <property type="protein sequence ID" value="CRG49044.1"/>
    <property type="molecule type" value="Genomic_DNA"/>
</dbReference>
<keyword evidence="5 9" id="KW-0472">Membrane</keyword>
<dbReference type="PANTHER" id="PTHR35936">
    <property type="entry name" value="MEMBRANE-BOUND LYTIC MUREIN TRANSGLYCOSYLASE F"/>
    <property type="match status" value="1"/>
</dbReference>
<comment type="similarity">
    <text evidence="9">In the C-terminal section; belongs to the transglycosylase Slt family.</text>
</comment>
<evidence type="ECO:0000256" key="6">
    <source>
        <dbReference type="ARBA" id="ARBA00023237"/>
    </source>
</evidence>
<comment type="function">
    <text evidence="9">Murein-degrading enzyme that degrades murein glycan strands and insoluble, high-molecular weight murein sacculi, with the concomitant formation of a 1,6-anhydromuramoyl product. Lytic transglycosylases (LTs) play an integral role in the metabolism of the peptidoglycan (PG) sacculus. Their lytic action creates space within the PG sacculus to allow for its expansion as well as for the insertion of various structures such as secretion systems and flagella.</text>
</comment>
<evidence type="ECO:0000256" key="10">
    <source>
        <dbReference type="SAM" id="Phobius"/>
    </source>
</evidence>
<comment type="domain">
    <text evidence="9">The N-terminal domain does not have lytic activity and probably modulates enzymatic activity. The C-terminal domain is the catalytic active domain.</text>
</comment>
<dbReference type="InterPro" id="IPR000189">
    <property type="entry name" value="Transglyc_AS"/>
</dbReference>
<evidence type="ECO:0000256" key="3">
    <source>
        <dbReference type="ARBA" id="ARBA00010333"/>
    </source>
</evidence>
<comment type="caution">
    <text evidence="12">The sequence shown here is derived from an EMBL/GenBank/DDBJ whole genome shotgun (WGS) entry which is preliminary data.</text>
</comment>
<comment type="subcellular location">
    <subcellularLocation>
        <location evidence="9">Cell outer membrane</location>
        <topology evidence="9">Peripheral membrane protein</topology>
    </subcellularLocation>
    <text evidence="9">Attached to the inner leaflet of the outer membrane.</text>
</comment>
<comment type="caution">
    <text evidence="9">Lacks conserved residue(s) required for the propagation of feature annotation.</text>
</comment>
<dbReference type="SUPFAM" id="SSF53955">
    <property type="entry name" value="Lysozyme-like"/>
    <property type="match status" value="1"/>
</dbReference>
<keyword evidence="8 9" id="KW-0961">Cell wall biogenesis/degradation</keyword>
<feature type="transmembrane region" description="Helical" evidence="10">
    <location>
        <begin position="33"/>
        <end position="50"/>
    </location>
</feature>
<comment type="similarity">
    <text evidence="9">In the N-terminal section; belongs to the bacterial solute-binding protein 3 family.</text>
</comment>
<feature type="domain" description="Solute-binding protein family 3/N-terminal" evidence="11">
    <location>
        <begin position="71"/>
        <end position="295"/>
    </location>
</feature>
<dbReference type="NCBIfam" id="NF008112">
    <property type="entry name" value="PRK10859.1"/>
    <property type="match status" value="1"/>
</dbReference>
<dbReference type="InterPro" id="IPR008258">
    <property type="entry name" value="Transglycosylase_SLT_dom_1"/>
</dbReference>
<dbReference type="SUPFAM" id="SSF53850">
    <property type="entry name" value="Periplasmic binding protein-like II"/>
    <property type="match status" value="1"/>
</dbReference>
<evidence type="ECO:0000313" key="12">
    <source>
        <dbReference type="EMBL" id="CRG49044.1"/>
    </source>
</evidence>
<feature type="active site" evidence="9">
    <location>
        <position position="340"/>
    </location>
</feature>
<dbReference type="Pfam" id="PF00497">
    <property type="entry name" value="SBP_bac_3"/>
    <property type="match status" value="1"/>
</dbReference>
<gene>
    <name evidence="9 12" type="primary">mltF</name>
    <name evidence="12" type="ORF">ERS008478_00558</name>
</gene>
<organism evidence="12 13">
    <name type="scientific">Yersinia wautersii</name>
    <dbReference type="NCBI Taxonomy" id="1341643"/>
    <lineage>
        <taxon>Bacteria</taxon>
        <taxon>Pseudomonadati</taxon>
        <taxon>Pseudomonadota</taxon>
        <taxon>Gammaproteobacteria</taxon>
        <taxon>Enterobacterales</taxon>
        <taxon>Yersiniaceae</taxon>
        <taxon>Yersinia</taxon>
    </lineage>
</organism>
<dbReference type="Pfam" id="PF01464">
    <property type="entry name" value="SLT"/>
    <property type="match status" value="1"/>
</dbReference>
<dbReference type="Proteomes" id="UP000047420">
    <property type="component" value="Unassembled WGS sequence"/>
</dbReference>
<evidence type="ECO:0000256" key="1">
    <source>
        <dbReference type="ARBA" id="ARBA00001420"/>
    </source>
</evidence>
<comment type="catalytic activity">
    <reaction evidence="1 9">
        <text>Exolytic cleavage of the (1-&gt;4)-beta-glycosidic linkage between N-acetylmuramic acid (MurNAc) and N-acetylglucosamine (GlcNAc) residues in peptidoglycan, from either the reducing or the non-reducing ends of the peptidoglycan chains, with concomitant formation of a 1,6-anhydrobond in the MurNAc residue.</text>
        <dbReference type="EC" id="4.2.2.n1"/>
    </reaction>
</comment>
<dbReference type="CDD" id="cd01009">
    <property type="entry name" value="PBP2_YfhD_N"/>
    <property type="match status" value="1"/>
</dbReference>
<dbReference type="PROSITE" id="PS00922">
    <property type="entry name" value="TRANSGLYCOSYLASE"/>
    <property type="match status" value="1"/>
</dbReference>
<dbReference type="GO" id="GO:0016829">
    <property type="term" value="F:lyase activity"/>
    <property type="evidence" value="ECO:0007669"/>
    <property type="project" value="UniProtKB-KW"/>
</dbReference>
<keyword evidence="6 9" id="KW-0998">Cell outer membrane</keyword>
<keyword evidence="4 9" id="KW-0732">Signal</keyword>
<proteinExistence type="inferred from homology"/>
<name>A0ABM9TB90_9GAMM</name>
<evidence type="ECO:0000259" key="11">
    <source>
        <dbReference type="SMART" id="SM00062"/>
    </source>
</evidence>
<dbReference type="InterPro" id="IPR023703">
    <property type="entry name" value="MltF"/>
</dbReference>
<dbReference type="CDD" id="cd13403">
    <property type="entry name" value="MLTF-like"/>
    <property type="match status" value="1"/>
</dbReference>
<dbReference type="HAMAP" id="MF_02016">
    <property type="entry name" value="MltF"/>
    <property type="match status" value="1"/>
</dbReference>
<dbReference type="SMART" id="SM00062">
    <property type="entry name" value="PBPb"/>
    <property type="match status" value="1"/>
</dbReference>
<dbReference type="InterPro" id="IPR023346">
    <property type="entry name" value="Lysozyme-like_dom_sf"/>
</dbReference>
<keyword evidence="10" id="KW-0812">Transmembrane</keyword>
<feature type="region of interest" description="LT domain" evidence="9">
    <location>
        <begin position="296"/>
        <end position="513"/>
    </location>
</feature>
<reference evidence="12 13" key="1">
    <citation type="submission" date="2015-03" db="EMBL/GenBank/DDBJ databases">
        <authorList>
            <consortium name="Pathogen Informatics"/>
            <person name="Murphy D."/>
        </authorList>
    </citation>
    <scope>NUCLEOTIDE SEQUENCE [LARGE SCALE GENOMIC DNA]</scope>
    <source>
        <strain evidence="12 13">WP-931201</strain>
    </source>
</reference>
<dbReference type="PANTHER" id="PTHR35936:SF32">
    <property type="entry name" value="MEMBRANE-BOUND LYTIC MUREIN TRANSGLYCOSYLASE F"/>
    <property type="match status" value="1"/>
</dbReference>
<sequence>MPLHWGFNHVEFSFTAHTKRAFPRDNYLTRIKLSYFAIGLVALLLALALWPNIPWRNGQEGQLDQIKARGELRVSTISSPLIYSTEKDTPSGFDYELAKRFADYLGVKLVVTPRHNIDDLFDALDNDDTDLLAAGLIYNRERLNRARTGPAYYSVSQQLVYRLGSPRPKSFSDLKGQVVVASGSAHMTTLKRLKQTKYPELNWSSSVDRSGKELLELVAEGKLDYTLGDSVTIALLQRIHPQLAVAFDVTEEEPVTWYFKQSDDDSLYAAMLDFYSEMVEDGSLARLEEKYLGHVGSFDYVDTKTFLSAIDNVLPSYQHLFEKHAGDIDWKLLAVIAYQESHWNPQATSPTGVRGLMMLTRATADGLGVKDRVDPEESIRGGAIYLQRLMKKLPETIPEDERIWFALAAYNLGYGHMLDARRLTKNQNGNPDSWVDVKMRLPMLSQKRYYPSTTYGYARGHEAYNYVENIRRYQVSLVGYLQEKEKKAAQHAAIEAELGKSNPVVGPGWSIGD</sequence>
<keyword evidence="7 9" id="KW-0456">Lyase</keyword>
<comment type="similarity">
    <text evidence="3">Belongs to the bacterial solute-binding protein 3 family.</text>
</comment>
<dbReference type="Gene3D" id="1.10.530.10">
    <property type="match status" value="1"/>
</dbReference>
<evidence type="ECO:0000256" key="5">
    <source>
        <dbReference type="ARBA" id="ARBA00023136"/>
    </source>
</evidence>
<dbReference type="EC" id="4.2.2.n1" evidence="9"/>
<evidence type="ECO:0000256" key="7">
    <source>
        <dbReference type="ARBA" id="ARBA00023239"/>
    </source>
</evidence>
<keyword evidence="13" id="KW-1185">Reference proteome</keyword>
<evidence type="ECO:0000256" key="9">
    <source>
        <dbReference type="HAMAP-Rule" id="MF_02016"/>
    </source>
</evidence>
<accession>A0ABM9TB90</accession>
<evidence type="ECO:0000313" key="13">
    <source>
        <dbReference type="Proteomes" id="UP000047420"/>
    </source>
</evidence>
<dbReference type="Gene3D" id="3.40.190.10">
    <property type="entry name" value="Periplasmic binding protein-like II"/>
    <property type="match status" value="2"/>
</dbReference>
<evidence type="ECO:0000256" key="8">
    <source>
        <dbReference type="ARBA" id="ARBA00023316"/>
    </source>
</evidence>
<protein>
    <recommendedName>
        <fullName evidence="9">Membrane-bound lytic murein transglycosylase F</fullName>
        <ecNumber evidence="9">4.2.2.n1</ecNumber>
    </recommendedName>
    <alternativeName>
        <fullName evidence="9">Murein lyase F</fullName>
    </alternativeName>
</protein>
<dbReference type="InterPro" id="IPR001638">
    <property type="entry name" value="Solute-binding_3/MltF_N"/>
</dbReference>